<gene>
    <name evidence="2" type="ORF">SS1G_12918</name>
</gene>
<protein>
    <submittedName>
        <fullName evidence="2">Uncharacterized protein</fullName>
    </submittedName>
</protein>
<evidence type="ECO:0000256" key="1">
    <source>
        <dbReference type="SAM" id="MobiDB-lite"/>
    </source>
</evidence>
<proteinExistence type="predicted"/>
<dbReference type="KEGG" id="ssl:SS1G_12918"/>
<feature type="region of interest" description="Disordered" evidence="1">
    <location>
        <begin position="25"/>
        <end position="48"/>
    </location>
</feature>
<dbReference type="AlphaFoldDB" id="A7F5P0"/>
<name>A7F5P0_SCLS1</name>
<dbReference type="InParanoid" id="A7F5P0"/>
<organism evidence="2 3">
    <name type="scientific">Sclerotinia sclerotiorum (strain ATCC 18683 / 1980 / Ss-1)</name>
    <name type="common">White mold</name>
    <name type="synonym">Whetzelinia sclerotiorum</name>
    <dbReference type="NCBI Taxonomy" id="665079"/>
    <lineage>
        <taxon>Eukaryota</taxon>
        <taxon>Fungi</taxon>
        <taxon>Dikarya</taxon>
        <taxon>Ascomycota</taxon>
        <taxon>Pezizomycotina</taxon>
        <taxon>Leotiomycetes</taxon>
        <taxon>Helotiales</taxon>
        <taxon>Sclerotiniaceae</taxon>
        <taxon>Sclerotinia</taxon>
    </lineage>
</organism>
<reference evidence="3" key="1">
    <citation type="journal article" date="2011" name="PLoS Genet.">
        <title>Genomic analysis of the necrotrophic fungal pathogens Sclerotinia sclerotiorum and Botrytis cinerea.</title>
        <authorList>
            <person name="Amselem J."/>
            <person name="Cuomo C.A."/>
            <person name="van Kan J.A."/>
            <person name="Viaud M."/>
            <person name="Benito E.P."/>
            <person name="Couloux A."/>
            <person name="Coutinho P.M."/>
            <person name="de Vries R.P."/>
            <person name="Dyer P.S."/>
            <person name="Fillinger S."/>
            <person name="Fournier E."/>
            <person name="Gout L."/>
            <person name="Hahn M."/>
            <person name="Kohn L."/>
            <person name="Lapalu N."/>
            <person name="Plummer K.M."/>
            <person name="Pradier J.M."/>
            <person name="Quevillon E."/>
            <person name="Sharon A."/>
            <person name="Simon A."/>
            <person name="ten Have A."/>
            <person name="Tudzynski B."/>
            <person name="Tudzynski P."/>
            <person name="Wincker P."/>
            <person name="Andrew M."/>
            <person name="Anthouard V."/>
            <person name="Beever R.E."/>
            <person name="Beffa R."/>
            <person name="Benoit I."/>
            <person name="Bouzid O."/>
            <person name="Brault B."/>
            <person name="Chen Z."/>
            <person name="Choquer M."/>
            <person name="Collemare J."/>
            <person name="Cotton P."/>
            <person name="Danchin E.G."/>
            <person name="Da Silva C."/>
            <person name="Gautier A."/>
            <person name="Giraud C."/>
            <person name="Giraud T."/>
            <person name="Gonzalez C."/>
            <person name="Grossetete S."/>
            <person name="Guldener U."/>
            <person name="Henrissat B."/>
            <person name="Howlett B.J."/>
            <person name="Kodira C."/>
            <person name="Kretschmer M."/>
            <person name="Lappartient A."/>
            <person name="Leroch M."/>
            <person name="Levis C."/>
            <person name="Mauceli E."/>
            <person name="Neuveglise C."/>
            <person name="Oeser B."/>
            <person name="Pearson M."/>
            <person name="Poulain J."/>
            <person name="Poussereau N."/>
            <person name="Quesneville H."/>
            <person name="Rascle C."/>
            <person name="Schumacher J."/>
            <person name="Segurens B."/>
            <person name="Sexton A."/>
            <person name="Silva E."/>
            <person name="Sirven C."/>
            <person name="Soanes D.M."/>
            <person name="Talbot N.J."/>
            <person name="Templeton M."/>
            <person name="Yandava C."/>
            <person name="Yarden O."/>
            <person name="Zeng Q."/>
            <person name="Rollins J.A."/>
            <person name="Lebrun M.H."/>
            <person name="Dickman M."/>
        </authorList>
    </citation>
    <scope>NUCLEOTIDE SEQUENCE [LARGE SCALE GENOMIC DNA]</scope>
    <source>
        <strain evidence="3">ATCC 18683 / 1980 / Ss-1</strain>
    </source>
</reference>
<dbReference type="EMBL" id="CH476642">
    <property type="protein sequence ID" value="EDN98061.1"/>
    <property type="molecule type" value="Genomic_DNA"/>
</dbReference>
<dbReference type="Proteomes" id="UP000001312">
    <property type="component" value="Unassembled WGS sequence"/>
</dbReference>
<accession>A7F5P0</accession>
<sequence>MVKRWEMTFSYDEMAVSSKMDSHGHLVSLEHPGTDVRPENRRVSIPTV</sequence>
<evidence type="ECO:0000313" key="3">
    <source>
        <dbReference type="Proteomes" id="UP000001312"/>
    </source>
</evidence>
<evidence type="ECO:0000313" key="2">
    <source>
        <dbReference type="EMBL" id="EDN98061.1"/>
    </source>
</evidence>
<dbReference type="GeneID" id="5482430"/>
<dbReference type="RefSeq" id="XP_001586340.1">
    <property type="nucleotide sequence ID" value="XM_001586290.1"/>
</dbReference>
<keyword evidence="3" id="KW-1185">Reference proteome</keyword>
<feature type="compositionally biased region" description="Basic and acidic residues" evidence="1">
    <location>
        <begin position="32"/>
        <end position="42"/>
    </location>
</feature>